<name>I4C965_DESTA</name>
<dbReference type="HOGENOM" id="CLU_929426_0_0_7"/>
<dbReference type="Proteomes" id="UP000006055">
    <property type="component" value="Chromosome"/>
</dbReference>
<sequence>MKCIFCNIEKPEDQFSTEHVFPMAIGGSFKIEKSVCRDCNSELGQRIDPAITDHPLIRLIRSHLGLVGQKGNIRPFIGELVESSTDNKEDIKVKLTYDKREGGLHPRVVPKECAPPTTNDGAEWRTFIYDPEDVGSIESRIRSFYEKEGLPAPPPEDISHLCEYLREHPDGVECLLTSDRKIGFRGRMVKAEPNLVALSEDIDAVHCKRAVAKIAYELACEWLGRDYMEDPCGETLRRFVIEPSSACEDAVNSIISLRHIPVFDGPLSALGSSHMARICYSGNDLVCVIKIFNVIEACITLTHNRSAYQVFIPRRVDIDAKTGKCLATPLQGVVSRSGN</sequence>
<dbReference type="RefSeq" id="WP_014811239.1">
    <property type="nucleotide sequence ID" value="NC_018025.1"/>
</dbReference>
<evidence type="ECO:0000259" key="1">
    <source>
        <dbReference type="Pfam" id="PF14279"/>
    </source>
</evidence>
<feature type="domain" description="HNH endonuclease 5" evidence="1">
    <location>
        <begin position="3"/>
        <end position="55"/>
    </location>
</feature>
<evidence type="ECO:0000313" key="3">
    <source>
        <dbReference type="Proteomes" id="UP000006055"/>
    </source>
</evidence>
<protein>
    <recommendedName>
        <fullName evidence="1">HNH endonuclease 5 domain-containing protein</fullName>
    </recommendedName>
</protein>
<proteinExistence type="predicted"/>
<dbReference type="InterPro" id="IPR029471">
    <property type="entry name" value="HNH_5"/>
</dbReference>
<gene>
    <name evidence="2" type="ordered locus">Desti_3454</name>
</gene>
<dbReference type="Pfam" id="PF14279">
    <property type="entry name" value="HNH_5"/>
    <property type="match status" value="1"/>
</dbReference>
<keyword evidence="3" id="KW-1185">Reference proteome</keyword>
<dbReference type="eggNOG" id="ENOG50335UZ">
    <property type="taxonomic scope" value="Bacteria"/>
</dbReference>
<accession>I4C965</accession>
<dbReference type="AlphaFoldDB" id="I4C965"/>
<organism evidence="2 3">
    <name type="scientific">Desulfomonile tiedjei (strain ATCC 49306 / DSM 6799 / DCB-1)</name>
    <dbReference type="NCBI Taxonomy" id="706587"/>
    <lineage>
        <taxon>Bacteria</taxon>
        <taxon>Pseudomonadati</taxon>
        <taxon>Thermodesulfobacteriota</taxon>
        <taxon>Desulfomonilia</taxon>
        <taxon>Desulfomonilales</taxon>
        <taxon>Desulfomonilaceae</taxon>
        <taxon>Desulfomonile</taxon>
    </lineage>
</organism>
<evidence type="ECO:0000313" key="2">
    <source>
        <dbReference type="EMBL" id="AFM26106.1"/>
    </source>
</evidence>
<dbReference type="EMBL" id="CP003360">
    <property type="protein sequence ID" value="AFM26106.1"/>
    <property type="molecule type" value="Genomic_DNA"/>
</dbReference>
<reference evidence="3" key="1">
    <citation type="submission" date="2012-06" db="EMBL/GenBank/DDBJ databases">
        <title>Complete sequence of chromosome of Desulfomonile tiedjei DSM 6799.</title>
        <authorList>
            <person name="Lucas S."/>
            <person name="Copeland A."/>
            <person name="Lapidus A."/>
            <person name="Glavina del Rio T."/>
            <person name="Dalin E."/>
            <person name="Tice H."/>
            <person name="Bruce D."/>
            <person name="Goodwin L."/>
            <person name="Pitluck S."/>
            <person name="Peters L."/>
            <person name="Ovchinnikova G."/>
            <person name="Zeytun A."/>
            <person name="Lu M."/>
            <person name="Kyrpides N."/>
            <person name="Mavromatis K."/>
            <person name="Ivanova N."/>
            <person name="Brettin T."/>
            <person name="Detter J.C."/>
            <person name="Han C."/>
            <person name="Larimer F."/>
            <person name="Land M."/>
            <person name="Hauser L."/>
            <person name="Markowitz V."/>
            <person name="Cheng J.-F."/>
            <person name="Hugenholtz P."/>
            <person name="Woyke T."/>
            <person name="Wu D."/>
            <person name="Spring S."/>
            <person name="Schroeder M."/>
            <person name="Brambilla E."/>
            <person name="Klenk H.-P."/>
            <person name="Eisen J.A."/>
        </authorList>
    </citation>
    <scope>NUCLEOTIDE SEQUENCE [LARGE SCALE GENOMIC DNA]</scope>
    <source>
        <strain evidence="3">ATCC 49306 / DSM 6799 / DCB-1</strain>
    </source>
</reference>
<dbReference type="OrthoDB" id="2804463at2"/>
<dbReference type="KEGG" id="dti:Desti_3454"/>